<keyword evidence="2" id="KW-1133">Transmembrane helix</keyword>
<proteinExistence type="predicted"/>
<comment type="caution">
    <text evidence="5">The sequence shown here is derived from an EMBL/GenBank/DDBJ whole genome shotgun (WGS) entry which is preliminary data.</text>
</comment>
<feature type="transmembrane region" description="Helical" evidence="2">
    <location>
        <begin position="21"/>
        <end position="39"/>
    </location>
</feature>
<feature type="domain" description="Thioredoxin" evidence="4">
    <location>
        <begin position="62"/>
        <end position="199"/>
    </location>
</feature>
<evidence type="ECO:0000313" key="6">
    <source>
        <dbReference type="Proteomes" id="UP000019402"/>
    </source>
</evidence>
<gene>
    <name evidence="5" type="ORF">JCM21142_104107</name>
</gene>
<dbReference type="CDD" id="cd02966">
    <property type="entry name" value="TlpA_like_family"/>
    <property type="match status" value="1"/>
</dbReference>
<feature type="domain" description="Importin N-terminal" evidence="3">
    <location>
        <begin position="1"/>
        <end position="53"/>
    </location>
</feature>
<dbReference type="InterPro" id="IPR017937">
    <property type="entry name" value="Thioredoxin_CS"/>
</dbReference>
<evidence type="ECO:0000256" key="2">
    <source>
        <dbReference type="SAM" id="Phobius"/>
    </source>
</evidence>
<accession>W7Y3E6</accession>
<evidence type="ECO:0000313" key="5">
    <source>
        <dbReference type="EMBL" id="GAF05375.1"/>
    </source>
</evidence>
<name>W7Y3E6_9BACT</name>
<dbReference type="eggNOG" id="COG0526">
    <property type="taxonomic scope" value="Bacteria"/>
</dbReference>
<dbReference type="AlphaFoldDB" id="W7Y3E6"/>
<dbReference type="SUPFAM" id="SSF52833">
    <property type="entry name" value="Thioredoxin-like"/>
    <property type="match status" value="1"/>
</dbReference>
<dbReference type="InterPro" id="IPR036249">
    <property type="entry name" value="Thioredoxin-like_sf"/>
</dbReference>
<dbReference type="InterPro" id="IPR000866">
    <property type="entry name" value="AhpC/TSA"/>
</dbReference>
<sequence length="200" mass="23123">MKNFIQLQWNKYKSRKSKAGIVLDFLFLLLLIAMINPTTRTSIKSFVIRHTMSSPKESKNKTQLGQQDYDWRYRDLQGQTQHFADLKGKVIFLNLWATWCPPCVAELGSIDALYQQYHNQVEFVLISNEKSSTIQAFFEKKGYHIPAHTYMDEIPRLLYSKSIPATYIISKKGEVVVNKKGAAQWDSDKSKALLEKLIAE</sequence>
<dbReference type="PROSITE" id="PS00194">
    <property type="entry name" value="THIOREDOXIN_1"/>
    <property type="match status" value="1"/>
</dbReference>
<organism evidence="5 6">
    <name type="scientific">Saccharicrinis fermentans DSM 9555 = JCM 21142</name>
    <dbReference type="NCBI Taxonomy" id="869213"/>
    <lineage>
        <taxon>Bacteria</taxon>
        <taxon>Pseudomonadati</taxon>
        <taxon>Bacteroidota</taxon>
        <taxon>Bacteroidia</taxon>
        <taxon>Marinilabiliales</taxon>
        <taxon>Marinilabiliaceae</taxon>
        <taxon>Saccharicrinis</taxon>
    </lineage>
</organism>
<dbReference type="PANTHER" id="PTHR42852">
    <property type="entry name" value="THIOL:DISULFIDE INTERCHANGE PROTEIN DSBE"/>
    <property type="match status" value="1"/>
</dbReference>
<dbReference type="InterPro" id="IPR013766">
    <property type="entry name" value="Thioredoxin_domain"/>
</dbReference>
<dbReference type="PROSITE" id="PS50166">
    <property type="entry name" value="IMPORTIN_B_NT"/>
    <property type="match status" value="1"/>
</dbReference>
<dbReference type="GO" id="GO:0006886">
    <property type="term" value="P:intracellular protein transport"/>
    <property type="evidence" value="ECO:0007669"/>
    <property type="project" value="InterPro"/>
</dbReference>
<dbReference type="InterPro" id="IPR050553">
    <property type="entry name" value="Thioredoxin_ResA/DsbE_sf"/>
</dbReference>
<evidence type="ECO:0000259" key="4">
    <source>
        <dbReference type="PROSITE" id="PS51352"/>
    </source>
</evidence>
<dbReference type="EMBL" id="BAMD01000083">
    <property type="protein sequence ID" value="GAF05375.1"/>
    <property type="molecule type" value="Genomic_DNA"/>
</dbReference>
<evidence type="ECO:0000256" key="1">
    <source>
        <dbReference type="ARBA" id="ARBA00023284"/>
    </source>
</evidence>
<dbReference type="Proteomes" id="UP000019402">
    <property type="component" value="Unassembled WGS sequence"/>
</dbReference>
<dbReference type="Gene3D" id="3.40.30.10">
    <property type="entry name" value="Glutaredoxin"/>
    <property type="match status" value="1"/>
</dbReference>
<dbReference type="GO" id="GO:0031267">
    <property type="term" value="F:small GTPase binding"/>
    <property type="evidence" value="ECO:0007669"/>
    <property type="project" value="InterPro"/>
</dbReference>
<keyword evidence="2" id="KW-0812">Transmembrane</keyword>
<keyword evidence="2" id="KW-0472">Membrane</keyword>
<dbReference type="RefSeq" id="WP_027473279.1">
    <property type="nucleotide sequence ID" value="NZ_BAMD01000083.1"/>
</dbReference>
<protein>
    <submittedName>
        <fullName evidence="5">Thiol-disulfide oxidoreductase ResA</fullName>
    </submittedName>
</protein>
<reference evidence="5 6" key="1">
    <citation type="journal article" date="2014" name="Genome Announc.">
        <title>Draft Genome Sequence of Cytophaga fermentans JCM 21142T, a Facultative Anaerobe Isolated from Marine Mud.</title>
        <authorList>
            <person name="Starns D."/>
            <person name="Oshima K."/>
            <person name="Suda W."/>
            <person name="Iino T."/>
            <person name="Yuki M."/>
            <person name="Inoue J."/>
            <person name="Kitamura K."/>
            <person name="Iida T."/>
            <person name="Darby A."/>
            <person name="Hattori M."/>
            <person name="Ohkuma M."/>
        </authorList>
    </citation>
    <scope>NUCLEOTIDE SEQUENCE [LARGE SCALE GENOMIC DNA]</scope>
    <source>
        <strain evidence="5 6">JCM 21142</strain>
    </source>
</reference>
<evidence type="ECO:0000259" key="3">
    <source>
        <dbReference type="PROSITE" id="PS50166"/>
    </source>
</evidence>
<dbReference type="PROSITE" id="PS51352">
    <property type="entry name" value="THIOREDOXIN_2"/>
    <property type="match status" value="1"/>
</dbReference>
<keyword evidence="6" id="KW-1185">Reference proteome</keyword>
<dbReference type="Pfam" id="PF00578">
    <property type="entry name" value="AhpC-TSA"/>
    <property type="match status" value="1"/>
</dbReference>
<keyword evidence="1" id="KW-0676">Redox-active center</keyword>
<dbReference type="OrthoDB" id="9794348at2"/>
<dbReference type="GO" id="GO:0016491">
    <property type="term" value="F:oxidoreductase activity"/>
    <property type="evidence" value="ECO:0007669"/>
    <property type="project" value="InterPro"/>
</dbReference>
<dbReference type="STRING" id="869213.GCA_000517085_03966"/>
<dbReference type="InterPro" id="IPR001494">
    <property type="entry name" value="Importin-beta_N"/>
</dbReference>
<dbReference type="GO" id="GO:0016209">
    <property type="term" value="F:antioxidant activity"/>
    <property type="evidence" value="ECO:0007669"/>
    <property type="project" value="InterPro"/>
</dbReference>
<dbReference type="PANTHER" id="PTHR42852:SF13">
    <property type="entry name" value="PROTEIN DIPZ"/>
    <property type="match status" value="1"/>
</dbReference>